<feature type="binding site" evidence="2">
    <location>
        <position position="137"/>
    </location>
    <ligand>
        <name>glutathione</name>
        <dbReference type="ChEBI" id="CHEBI:57925"/>
    </ligand>
</feature>
<dbReference type="SFLD" id="SFLDG01206">
    <property type="entry name" value="Xi.1"/>
    <property type="match status" value="1"/>
</dbReference>
<dbReference type="Proteomes" id="UP000265703">
    <property type="component" value="Unassembled WGS sequence"/>
</dbReference>
<feature type="binding site" evidence="2">
    <location>
        <begin position="191"/>
        <end position="192"/>
    </location>
    <ligand>
        <name>glutathione</name>
        <dbReference type="ChEBI" id="CHEBI:57925"/>
    </ligand>
</feature>
<dbReference type="STRING" id="658196.A0A397TPZ6"/>
<dbReference type="InterPro" id="IPR004045">
    <property type="entry name" value="Glutathione_S-Trfase_N"/>
</dbReference>
<dbReference type="InterPro" id="IPR036282">
    <property type="entry name" value="Glutathione-S-Trfase_C_sf"/>
</dbReference>
<evidence type="ECO:0000313" key="5">
    <source>
        <dbReference type="EMBL" id="RIA99509.1"/>
    </source>
</evidence>
<dbReference type="SFLD" id="SFLDG01148">
    <property type="entry name" value="Xi_(cytGST)"/>
    <property type="match status" value="1"/>
</dbReference>
<dbReference type="GO" id="GO:0005737">
    <property type="term" value="C:cytoplasm"/>
    <property type="evidence" value="ECO:0007669"/>
    <property type="project" value="TreeGrafter"/>
</dbReference>
<name>A0A397TPZ6_9GLOM</name>
<dbReference type="GO" id="GO:0004364">
    <property type="term" value="F:glutathione transferase activity"/>
    <property type="evidence" value="ECO:0007669"/>
    <property type="project" value="InterPro"/>
</dbReference>
<evidence type="ECO:0000256" key="1">
    <source>
        <dbReference type="PIRSR" id="PIRSR015753-1"/>
    </source>
</evidence>
<dbReference type="Gene3D" id="3.40.30.10">
    <property type="entry name" value="Glutaredoxin"/>
    <property type="match status" value="1"/>
</dbReference>
<feature type="site" description="Lowers pKa of active site Cys" evidence="3">
    <location>
        <position position="298"/>
    </location>
</feature>
<dbReference type="PANTHER" id="PTHR32419:SF6">
    <property type="entry name" value="GLUTATHIONE S-TRANSFERASE OMEGA-LIKE 1-RELATED"/>
    <property type="match status" value="1"/>
</dbReference>
<organism evidence="5 6">
    <name type="scientific">Glomus cerebriforme</name>
    <dbReference type="NCBI Taxonomy" id="658196"/>
    <lineage>
        <taxon>Eukaryota</taxon>
        <taxon>Fungi</taxon>
        <taxon>Fungi incertae sedis</taxon>
        <taxon>Mucoromycota</taxon>
        <taxon>Glomeromycotina</taxon>
        <taxon>Glomeromycetes</taxon>
        <taxon>Glomerales</taxon>
        <taxon>Glomeraceae</taxon>
        <taxon>Glomus</taxon>
    </lineage>
</organism>
<accession>A0A397TPZ6</accession>
<evidence type="ECO:0000313" key="6">
    <source>
        <dbReference type="Proteomes" id="UP000265703"/>
    </source>
</evidence>
<feature type="domain" description="GST C-terminal" evidence="4">
    <location>
        <begin position="217"/>
        <end position="345"/>
    </location>
</feature>
<dbReference type="CDD" id="cd03190">
    <property type="entry name" value="GST_C_Omega_like"/>
    <property type="match status" value="1"/>
</dbReference>
<evidence type="ECO:0000256" key="2">
    <source>
        <dbReference type="PIRSR" id="PIRSR015753-2"/>
    </source>
</evidence>
<feature type="site" description="Lowers pKa of active site Cys" evidence="3">
    <location>
        <position position="342"/>
    </location>
</feature>
<dbReference type="InterPro" id="IPR047047">
    <property type="entry name" value="GST_Omega-like_C"/>
</dbReference>
<dbReference type="OrthoDB" id="2309723at2759"/>
<dbReference type="FunFam" id="3.40.30.10:FF:000058">
    <property type="entry name" value="Glutathione S-transferase, omega"/>
    <property type="match status" value="1"/>
</dbReference>
<comment type="caution">
    <text evidence="5">The sequence shown here is derived from an EMBL/GenBank/DDBJ whole genome shotgun (WGS) entry which is preliminary data.</text>
</comment>
<dbReference type="PANTHER" id="PTHR32419">
    <property type="entry name" value="GLUTATHIONYL-HYDROQUINONE REDUCTASE"/>
    <property type="match status" value="1"/>
</dbReference>
<reference evidence="5 6" key="1">
    <citation type="submission" date="2018-06" db="EMBL/GenBank/DDBJ databases">
        <title>Comparative genomics reveals the genomic features of Rhizophagus irregularis, R. cerebriforme, R. diaphanum and Gigaspora rosea, and their symbiotic lifestyle signature.</title>
        <authorList>
            <person name="Morin E."/>
            <person name="San Clemente H."/>
            <person name="Chen E.C.H."/>
            <person name="De La Providencia I."/>
            <person name="Hainaut M."/>
            <person name="Kuo A."/>
            <person name="Kohler A."/>
            <person name="Murat C."/>
            <person name="Tang N."/>
            <person name="Roy S."/>
            <person name="Loubradou J."/>
            <person name="Henrissat B."/>
            <person name="Grigoriev I.V."/>
            <person name="Corradi N."/>
            <person name="Roux C."/>
            <person name="Martin F.M."/>
        </authorList>
    </citation>
    <scope>NUCLEOTIDE SEQUENCE [LARGE SCALE GENOMIC DNA]</scope>
    <source>
        <strain evidence="5 6">DAOM 227022</strain>
    </source>
</reference>
<dbReference type="InterPro" id="IPR036249">
    <property type="entry name" value="Thioredoxin-like_sf"/>
</dbReference>
<dbReference type="PROSITE" id="PS50405">
    <property type="entry name" value="GST_CTER"/>
    <property type="match status" value="1"/>
</dbReference>
<dbReference type="EMBL" id="QKYT01000003">
    <property type="protein sequence ID" value="RIA99509.1"/>
    <property type="molecule type" value="Genomic_DNA"/>
</dbReference>
<gene>
    <name evidence="5" type="ORF">C1645_746981</name>
</gene>
<dbReference type="SFLD" id="SFLDS00019">
    <property type="entry name" value="Glutathione_Transferase_(cytos"/>
    <property type="match status" value="1"/>
</dbReference>
<sequence>MPFTESFFLINLFANRPNYHINPFSLYVKFFKLYSLNRFYKTNFEFIREMSTDKKDHPEILKWASSDGEFRRKDSSFRSTISKNPNATYSAEKDRYHLYISWACPWAHRTVIVRALKGLDNVIGLSVVDYFMGEKGWKFSTPEETPGAIPDNINNAQYIRELYFKTDPNYEGRFTVPVLWDKKTQTIVNNESSEIIRIFNDAFDDLTSTTKGITYYPENLRTKIDEINEWVYNTVNNGVYKCGFATTQEAYNRNIEPLFESLDRLEDILSKNEFLVGDTFTEADIRLWTTIIRFDPVYHTHFKTNKKTIANDYPNILRWARQIYQIPKVADTVNMYHIKHHYYESHKQINPTGIVPINNGPDLAHPIIKPKNA</sequence>
<feature type="active site" description="Proton donor/acceptor" evidence="1">
    <location>
        <position position="240"/>
    </location>
</feature>
<dbReference type="InterPro" id="IPR016639">
    <property type="entry name" value="GST_Omega/GSH"/>
</dbReference>
<dbReference type="Gene3D" id="1.20.1050.10">
    <property type="match status" value="1"/>
</dbReference>
<protein>
    <submittedName>
        <fullName evidence="5">Extracellular matrix protein 4</fullName>
    </submittedName>
</protein>
<proteinExistence type="predicted"/>
<dbReference type="SUPFAM" id="SSF52833">
    <property type="entry name" value="Thioredoxin-like"/>
    <property type="match status" value="1"/>
</dbReference>
<dbReference type="InterPro" id="IPR010987">
    <property type="entry name" value="Glutathione-S-Trfase_C-like"/>
</dbReference>
<dbReference type="InterPro" id="IPR040079">
    <property type="entry name" value="Glutathione_S-Trfase"/>
</dbReference>
<keyword evidence="6" id="KW-1185">Reference proteome</keyword>
<dbReference type="Pfam" id="PF13410">
    <property type="entry name" value="GST_C_2"/>
    <property type="match status" value="1"/>
</dbReference>
<feature type="binding site" evidence="2">
    <location>
        <begin position="173"/>
        <end position="176"/>
    </location>
    <ligand>
        <name>glutathione</name>
        <dbReference type="ChEBI" id="CHEBI:57925"/>
    </ligand>
</feature>
<evidence type="ECO:0000256" key="3">
    <source>
        <dbReference type="PIRSR" id="PIRSR015753-3"/>
    </source>
</evidence>
<dbReference type="Pfam" id="PF13409">
    <property type="entry name" value="GST_N_2"/>
    <property type="match status" value="1"/>
</dbReference>
<feature type="active site" description="Nucleophile" evidence="1">
    <location>
        <position position="104"/>
    </location>
</feature>
<dbReference type="PIRSF" id="PIRSF015753">
    <property type="entry name" value="GST"/>
    <property type="match status" value="1"/>
</dbReference>
<dbReference type="SUPFAM" id="SSF47616">
    <property type="entry name" value="GST C-terminal domain-like"/>
    <property type="match status" value="1"/>
</dbReference>
<evidence type="ECO:0000259" key="4">
    <source>
        <dbReference type="PROSITE" id="PS50405"/>
    </source>
</evidence>
<dbReference type="AlphaFoldDB" id="A0A397TPZ6"/>